<comment type="caution">
    <text evidence="2">The sequence shown here is derived from an EMBL/GenBank/DDBJ whole genome shotgun (WGS) entry which is preliminary data.</text>
</comment>
<organism evidence="2 3">
    <name type="scientific">Lasiosphaeria miniovina</name>
    <dbReference type="NCBI Taxonomy" id="1954250"/>
    <lineage>
        <taxon>Eukaryota</taxon>
        <taxon>Fungi</taxon>
        <taxon>Dikarya</taxon>
        <taxon>Ascomycota</taxon>
        <taxon>Pezizomycotina</taxon>
        <taxon>Sordariomycetes</taxon>
        <taxon>Sordariomycetidae</taxon>
        <taxon>Sordariales</taxon>
        <taxon>Lasiosphaeriaceae</taxon>
        <taxon>Lasiosphaeria</taxon>
    </lineage>
</organism>
<feature type="compositionally biased region" description="Basic and acidic residues" evidence="1">
    <location>
        <begin position="691"/>
        <end position="701"/>
    </location>
</feature>
<dbReference type="PANTHER" id="PTHR15992:SF5">
    <property type="entry name" value="HOLLIDAY JUNCTION RECOGNITION PROTEIN"/>
    <property type="match status" value="1"/>
</dbReference>
<feature type="region of interest" description="Disordered" evidence="1">
    <location>
        <begin position="374"/>
        <end position="403"/>
    </location>
</feature>
<feature type="compositionally biased region" description="Polar residues" evidence="1">
    <location>
        <begin position="708"/>
        <end position="731"/>
    </location>
</feature>
<keyword evidence="3" id="KW-1185">Reference proteome</keyword>
<feature type="region of interest" description="Disordered" evidence="1">
    <location>
        <begin position="239"/>
        <end position="361"/>
    </location>
</feature>
<feature type="region of interest" description="Disordered" evidence="1">
    <location>
        <begin position="490"/>
        <end position="520"/>
    </location>
</feature>
<dbReference type="GO" id="GO:0046982">
    <property type="term" value="F:protein heterodimerization activity"/>
    <property type="evidence" value="ECO:0007669"/>
    <property type="project" value="InterPro"/>
</dbReference>
<feature type="compositionally biased region" description="Acidic residues" evidence="1">
    <location>
        <begin position="266"/>
        <end position="275"/>
    </location>
</feature>
<feature type="region of interest" description="Disordered" evidence="1">
    <location>
        <begin position="862"/>
        <end position="884"/>
    </location>
</feature>
<gene>
    <name evidence="2" type="ORF">B0T26DRAFT_669972</name>
</gene>
<dbReference type="Gene3D" id="1.10.20.10">
    <property type="entry name" value="Histone, subunit A"/>
    <property type="match status" value="1"/>
</dbReference>
<dbReference type="Pfam" id="PF10384">
    <property type="entry name" value="Scm3"/>
    <property type="match status" value="1"/>
</dbReference>
<sequence>MERPPKRARVGASSFHPDAVDDEDDVEADELNSRPEDLNARRDPGYRLQKSRAFAALKLKSAFESIFDKYEKDFTGIGDEIDLRTCEVVVDNGHIQSLKKTDTALGAFGNDNDNISEALATEDSASDTASIDEEERILQGKSDLRLSSLRQLGPPPLASHIIPSYFNGPWAGPSPFMAGSTPFMGGPSPFMGAPPLFPGSGSFPPMQAGGGFSMPYGAPPPINNWSEAAWRVPELPPSAFQNTWQPAGTTSFSRGKARMPLISGGDADDKDEDDILMGVSTVEPTEPGPGGVSVPKKLPPQGLLRASDSSEKISRPAASEPKPKPKDANTPTSRTPSKQKKLAILDSGGGSLKPKKDKQTPVTKYPLEAELLLSSDAHDPATPTTSARQVKAPQSRRKRASGEGYLAAVEATPPEKLSLSSQTPARVTEQPDVYIGHSELSIKSATKPRNQCLRVEIVAKRASEYALFRAITPEATPETTLEMAYPTPQNVGEDESETGHIHASPAKARMPTPESESQSEGVAVEVFSRNVLDPAYTFSDEEEPALPKSKNCRRFDRKPNTVIRAHQNNPAPGTVSPAPRGETSNRKKERRSTNHKIITHTPPSGPDVVPEVAIACAQYTAGHRDADPSSSRDCLEHYVLLDKEPAIIHQDDDNGQQQQDPVPSLPTTPGHPEAAATVAEKIQSSKPVAQKSDKENAKRQEAAPATPVNPNKTQRHTTVSSNTRPAPSSRHTGLLSLLSDDDEDELSLGPENFTPSGSRCKHRHNNLYSSPSEQHARVRLALAASAASSSTIKKRKLTLKKGLLLSSHSKKTGAAGPMSSPSSLRSTLARFSATGRGPMSSSLTTAALAFRGSGADLAVRQRRGRSVETTSEPMGSELVQTPGGSMRRCGEGGFRCDRDFCFACL</sequence>
<evidence type="ECO:0000256" key="1">
    <source>
        <dbReference type="SAM" id="MobiDB-lite"/>
    </source>
</evidence>
<feature type="region of interest" description="Disordered" evidence="1">
    <location>
        <begin position="651"/>
        <end position="734"/>
    </location>
</feature>
<dbReference type="GO" id="GO:0042393">
    <property type="term" value="F:histone binding"/>
    <property type="evidence" value="ECO:0007669"/>
    <property type="project" value="InterPro"/>
</dbReference>
<dbReference type="InterPro" id="IPR009072">
    <property type="entry name" value="Histone-fold"/>
</dbReference>
<feature type="region of interest" description="Disordered" evidence="1">
    <location>
        <begin position="1"/>
        <end position="45"/>
    </location>
</feature>
<feature type="compositionally biased region" description="Basic and acidic residues" evidence="1">
    <location>
        <begin position="31"/>
        <end position="45"/>
    </location>
</feature>
<feature type="compositionally biased region" description="Basic residues" evidence="1">
    <location>
        <begin position="587"/>
        <end position="598"/>
    </location>
</feature>
<protein>
    <recommendedName>
        <fullName evidence="4">Myb-like DNA-binding domain protein</fullName>
    </recommendedName>
</protein>
<evidence type="ECO:0000313" key="3">
    <source>
        <dbReference type="Proteomes" id="UP001172101"/>
    </source>
</evidence>
<dbReference type="GO" id="GO:0005634">
    <property type="term" value="C:nucleus"/>
    <property type="evidence" value="ECO:0007669"/>
    <property type="project" value="InterPro"/>
</dbReference>
<accession>A0AA40BG50</accession>
<dbReference type="PANTHER" id="PTHR15992">
    <property type="entry name" value="HOLLIDAY JUNCTION RECOGNITION PROTEIN"/>
    <property type="match status" value="1"/>
</dbReference>
<dbReference type="RefSeq" id="XP_060302448.1">
    <property type="nucleotide sequence ID" value="XM_060439128.1"/>
</dbReference>
<feature type="compositionally biased region" description="Polar residues" evidence="1">
    <location>
        <begin position="239"/>
        <end position="253"/>
    </location>
</feature>
<dbReference type="AlphaFoldDB" id="A0AA40BG50"/>
<dbReference type="InterPro" id="IPR018465">
    <property type="entry name" value="Scm3/HJURP"/>
</dbReference>
<dbReference type="EMBL" id="JAUIRO010000001">
    <property type="protein sequence ID" value="KAK0733571.1"/>
    <property type="molecule type" value="Genomic_DNA"/>
</dbReference>
<feature type="compositionally biased region" description="Acidic residues" evidence="1">
    <location>
        <begin position="20"/>
        <end position="30"/>
    </location>
</feature>
<evidence type="ECO:0008006" key="4">
    <source>
        <dbReference type="Google" id="ProtNLM"/>
    </source>
</evidence>
<dbReference type="GeneID" id="85322398"/>
<proteinExistence type="predicted"/>
<reference evidence="2" key="1">
    <citation type="submission" date="2023-06" db="EMBL/GenBank/DDBJ databases">
        <title>Genome-scale phylogeny and comparative genomics of the fungal order Sordariales.</title>
        <authorList>
            <consortium name="Lawrence Berkeley National Laboratory"/>
            <person name="Hensen N."/>
            <person name="Bonometti L."/>
            <person name="Westerberg I."/>
            <person name="Brannstrom I.O."/>
            <person name="Guillou S."/>
            <person name="Cros-Aarteil S."/>
            <person name="Calhoun S."/>
            <person name="Haridas S."/>
            <person name="Kuo A."/>
            <person name="Mondo S."/>
            <person name="Pangilinan J."/>
            <person name="Riley R."/>
            <person name="LaButti K."/>
            <person name="Andreopoulos B."/>
            <person name="Lipzen A."/>
            <person name="Chen C."/>
            <person name="Yanf M."/>
            <person name="Daum C."/>
            <person name="Ng V."/>
            <person name="Clum A."/>
            <person name="Steindorff A."/>
            <person name="Ohm R."/>
            <person name="Martin F."/>
            <person name="Silar P."/>
            <person name="Natvig D."/>
            <person name="Lalanne C."/>
            <person name="Gautier V."/>
            <person name="Ament-velasquez S.L."/>
            <person name="Kruys A."/>
            <person name="Hutchinson M.I."/>
            <person name="Powell A.J."/>
            <person name="Barry K."/>
            <person name="Miller A.N."/>
            <person name="Grigoriev I.V."/>
            <person name="Debuchy R."/>
            <person name="Gladieux P."/>
            <person name="Thoren M.H."/>
            <person name="Johannesson H."/>
        </authorList>
    </citation>
    <scope>NUCLEOTIDE SEQUENCE</scope>
    <source>
        <strain evidence="2">SMH2392-1A</strain>
    </source>
</reference>
<feature type="compositionally biased region" description="Polar residues" evidence="1">
    <location>
        <begin position="867"/>
        <end position="883"/>
    </location>
</feature>
<feature type="region of interest" description="Disordered" evidence="1">
    <location>
        <begin position="562"/>
        <end position="608"/>
    </location>
</feature>
<dbReference type="Proteomes" id="UP001172101">
    <property type="component" value="Unassembled WGS sequence"/>
</dbReference>
<name>A0AA40BG50_9PEZI</name>
<evidence type="ECO:0000313" key="2">
    <source>
        <dbReference type="EMBL" id="KAK0733571.1"/>
    </source>
</evidence>